<evidence type="ECO:0000313" key="5">
    <source>
        <dbReference type="EMBL" id="PIS22494.1"/>
    </source>
</evidence>
<dbReference type="GO" id="GO:0005506">
    <property type="term" value="F:iron ion binding"/>
    <property type="evidence" value="ECO:0007669"/>
    <property type="project" value="UniProtKB-UniRule"/>
</dbReference>
<dbReference type="AlphaFoldDB" id="A0A2H0XC36"/>
<reference evidence="6" key="1">
    <citation type="submission" date="2017-09" db="EMBL/GenBank/DDBJ databases">
        <title>Depth-based differentiation of microbial function through sediment-hosted aquifers and enrichment of novel symbionts in the deep terrestrial subsurface.</title>
        <authorList>
            <person name="Probst A.J."/>
            <person name="Ladd B."/>
            <person name="Jarett J.K."/>
            <person name="Geller-Mcgrath D.E."/>
            <person name="Sieber C.M.K."/>
            <person name="Emerson J.B."/>
            <person name="Anantharaman K."/>
            <person name="Thomas B.C."/>
            <person name="Malmstrom R."/>
            <person name="Stieglmeier M."/>
            <person name="Klingl A."/>
            <person name="Woyke T."/>
            <person name="Ryan C.M."/>
            <person name="Banfield J.F."/>
        </authorList>
    </citation>
    <scope>NUCLEOTIDE SEQUENCE [LARGE SCALE GENOMIC DNA]</scope>
</reference>
<dbReference type="Proteomes" id="UP000231252">
    <property type="component" value="Unassembled WGS sequence"/>
</dbReference>
<keyword evidence="4" id="KW-0813">Transport</keyword>
<evidence type="ECO:0000313" key="6">
    <source>
        <dbReference type="Proteomes" id="UP000231252"/>
    </source>
</evidence>
<comment type="caution">
    <text evidence="5">The sequence shown here is derived from an EMBL/GenBank/DDBJ whole genome shotgun (WGS) entry which is preliminary data.</text>
</comment>
<dbReference type="EMBL" id="PEYU01000029">
    <property type="protein sequence ID" value="PIS22494.1"/>
    <property type="molecule type" value="Genomic_DNA"/>
</dbReference>
<keyword evidence="3 4" id="KW-0411">Iron-sulfur</keyword>
<sequence>MNDQTDKTIQIGKYQVRVVRDLCIGAASCIAVSPGTFDLDNEKKAIIKEDSTDVPENILMAAQSCPTAAIIITNAETGEQVWPS</sequence>
<dbReference type="Pfam" id="PF13370">
    <property type="entry name" value="Fer4_13"/>
    <property type="match status" value="1"/>
</dbReference>
<evidence type="ECO:0000256" key="2">
    <source>
        <dbReference type="ARBA" id="ARBA00023004"/>
    </source>
</evidence>
<evidence type="ECO:0000256" key="3">
    <source>
        <dbReference type="ARBA" id="ARBA00023014"/>
    </source>
</evidence>
<gene>
    <name evidence="5" type="ORF">COT50_01640</name>
</gene>
<comment type="function">
    <text evidence="4">Ferredoxins are iron-sulfur proteins that transfer electrons in a wide variety of metabolic reactions.</text>
</comment>
<dbReference type="GO" id="GO:0051536">
    <property type="term" value="F:iron-sulfur cluster binding"/>
    <property type="evidence" value="ECO:0007669"/>
    <property type="project" value="UniProtKB-KW"/>
</dbReference>
<dbReference type="SUPFAM" id="SSF54862">
    <property type="entry name" value="4Fe-4S ferredoxins"/>
    <property type="match status" value="1"/>
</dbReference>
<evidence type="ECO:0000256" key="1">
    <source>
        <dbReference type="ARBA" id="ARBA00022723"/>
    </source>
</evidence>
<keyword evidence="4" id="KW-0249">Electron transport</keyword>
<evidence type="ECO:0000256" key="4">
    <source>
        <dbReference type="RuleBase" id="RU368020"/>
    </source>
</evidence>
<dbReference type="PRINTS" id="PR00352">
    <property type="entry name" value="3FE4SFRDOXIN"/>
</dbReference>
<dbReference type="Gene3D" id="3.30.70.20">
    <property type="match status" value="1"/>
</dbReference>
<proteinExistence type="predicted"/>
<dbReference type="GO" id="GO:0009055">
    <property type="term" value="F:electron transfer activity"/>
    <property type="evidence" value="ECO:0007669"/>
    <property type="project" value="UniProtKB-UniRule"/>
</dbReference>
<organism evidence="5 6">
    <name type="scientific">candidate division WWE3 bacterium CG08_land_8_20_14_0_20_41_10</name>
    <dbReference type="NCBI Taxonomy" id="1975085"/>
    <lineage>
        <taxon>Bacteria</taxon>
        <taxon>Katanobacteria</taxon>
    </lineage>
</organism>
<protein>
    <recommendedName>
        <fullName evidence="4">Ferredoxin</fullName>
    </recommendedName>
</protein>
<dbReference type="InterPro" id="IPR001080">
    <property type="entry name" value="3Fe4S_ferredoxin"/>
</dbReference>
<keyword evidence="2 4" id="KW-0408">Iron</keyword>
<keyword evidence="1 4" id="KW-0479">Metal-binding</keyword>
<accession>A0A2H0XC36</accession>
<name>A0A2H0XC36_UNCKA</name>